<reference evidence="1 2" key="1">
    <citation type="journal article" date="2022" name="Hortic Res">
        <title>A haplotype resolved chromosomal level avocado genome allows analysis of novel avocado genes.</title>
        <authorList>
            <person name="Nath O."/>
            <person name="Fletcher S.J."/>
            <person name="Hayward A."/>
            <person name="Shaw L.M."/>
            <person name="Masouleh A.K."/>
            <person name="Furtado A."/>
            <person name="Henry R.J."/>
            <person name="Mitter N."/>
        </authorList>
    </citation>
    <scope>NUCLEOTIDE SEQUENCE [LARGE SCALE GENOMIC DNA]</scope>
    <source>
        <strain evidence="2">cv. Hass</strain>
    </source>
</reference>
<comment type="caution">
    <text evidence="1">The sequence shown here is derived from an EMBL/GenBank/DDBJ whole genome shotgun (WGS) entry which is preliminary data.</text>
</comment>
<organism evidence="1 2">
    <name type="scientific">Persea americana</name>
    <name type="common">Avocado</name>
    <dbReference type="NCBI Taxonomy" id="3435"/>
    <lineage>
        <taxon>Eukaryota</taxon>
        <taxon>Viridiplantae</taxon>
        <taxon>Streptophyta</taxon>
        <taxon>Embryophyta</taxon>
        <taxon>Tracheophyta</taxon>
        <taxon>Spermatophyta</taxon>
        <taxon>Magnoliopsida</taxon>
        <taxon>Magnoliidae</taxon>
        <taxon>Laurales</taxon>
        <taxon>Lauraceae</taxon>
        <taxon>Persea</taxon>
    </lineage>
</organism>
<accession>A0ACC2LB07</accession>
<protein>
    <submittedName>
        <fullName evidence="1">Uncharacterized protein</fullName>
    </submittedName>
</protein>
<name>A0ACC2LB07_PERAE</name>
<evidence type="ECO:0000313" key="2">
    <source>
        <dbReference type="Proteomes" id="UP001234297"/>
    </source>
</evidence>
<proteinExistence type="predicted"/>
<gene>
    <name evidence="1" type="ORF">MRB53_023719</name>
</gene>
<keyword evidence="2" id="KW-1185">Reference proteome</keyword>
<dbReference type="Proteomes" id="UP001234297">
    <property type="component" value="Chromosome 7"/>
</dbReference>
<evidence type="ECO:0000313" key="1">
    <source>
        <dbReference type="EMBL" id="KAJ8630396.1"/>
    </source>
</evidence>
<sequence length="303" mass="33334">MSSLFFDDNEVQPTMVAMGSSRRSSFSGQAPAKMAKGGRGFNAQKKQTDLLQPSKPMSQIQSRSAKIPVQIFSNPLRDVVNSLNMDGSTAMDVAKGIRGRYGRFKIRRILKKVGTKNGKEISRTSRSTPKRKSSQSQLEGSNDSQDNIHNALMVVAILIATVTYRGVLNPPCGVWQDDKESNSTNEASHYAGEAIMFYNFPVQYIFYIITNTIAFLVSIILILVLSFYTSCPAEVLPTVIGIVVPLIVFGCMLVIALLFFVFLFHSANSLLRVLGIKRLFDWMSSLLSRSPASEDQSASLLGG</sequence>
<dbReference type="EMBL" id="CM056815">
    <property type="protein sequence ID" value="KAJ8630396.1"/>
    <property type="molecule type" value="Genomic_DNA"/>
</dbReference>